<gene>
    <name evidence="10" type="ORF">IMSHALPRED_007723</name>
</gene>
<dbReference type="GO" id="GO:0016020">
    <property type="term" value="C:membrane"/>
    <property type="evidence" value="ECO:0007669"/>
    <property type="project" value="UniProtKB-SubCell"/>
</dbReference>
<sequence length="862" mass="97394">MLVMYRHFWQDSYDTNKCDALLTCGQWLDAPDPYHSVERLQNWQPAGCMMHEYNARDLGTCLKSRKAVFIGDSVTRQVFWAFARKLDIRERGEDKHSSISVDAHGLRVDFVWDPYLNTSSLHRELAAASLSGSRDGQVETAAILLIGGGLWNARHLGEASYQHFETSMDEITRALQQGTTLETSSSRSGQSSEGVDDLAVIAPIPVPQYDALSPARARTITPARVKPMFQHLQQLSVRQNVTVAWSFAHMTWRQNSAYDRDGLHLNEAVAGKMADVLLNARCNAVLRRSNAKGYPMDKTCCNRYPRPDRIQSVILILSSALLPALVLTTFRDAKRLDFLPPRNIARAVTVLALAVCYCYYADRTQLFNKAQKQYSSTEFAWLCTATLVLGALSICRSAPAPLRKDPGCPVQKGPDQPFLSRYQTDEWKGWMQCIILIYHYTGASRILWIYKIVRLLVASYIFMTGFGHTVFFRKRADYSLRRSAAVLVRLNMLSCLLPYVMKTDYLFYYFAPLISFWYLVIYLTMAVGHSRNRSRGFLTAKILISAMSTTAIIRVPGVFETIFRVLEKCFNIHWDVAEWRFRLQLDCYIVYAGILCGTCFVDFMDAPRVERPEDGVLDRLVRETAGLFRLLWLAMAAVILPLFYLFACRAPDKYAYNAWFPYISTAPILAYVIFRNISRHTRNIHSSIFAWMGRHSLETFTLQFHIWLAADTKGLLALGVSERVVGGRGGRRVDSAVLTMIFLWTCWHVAAATQTLTSWIIEPSETTQKVGLDDDGTGLEEGWPRLKSTEDASTIGRIVGGVGVGAMRSASRVKRHVAGSLKLRIGIILGVMWLLNLVSTPTLGYPSRSSGKFLTRSEQTYP</sequence>
<dbReference type="GO" id="GO:0005794">
    <property type="term" value="C:Golgi apparatus"/>
    <property type="evidence" value="ECO:0007669"/>
    <property type="project" value="UniProtKB-ARBA"/>
</dbReference>
<feature type="transmembrane region" description="Helical" evidence="8">
    <location>
        <begin position="507"/>
        <end position="525"/>
    </location>
</feature>
<name>A0A8H3FQ99_9LECA</name>
<keyword evidence="7" id="KW-0325">Glycoprotein</keyword>
<dbReference type="Proteomes" id="UP000664534">
    <property type="component" value="Unassembled WGS sequence"/>
</dbReference>
<feature type="transmembrane region" description="Helical" evidence="8">
    <location>
        <begin position="313"/>
        <end position="331"/>
    </location>
</feature>
<dbReference type="GO" id="GO:0016740">
    <property type="term" value="F:transferase activity"/>
    <property type="evidence" value="ECO:0007669"/>
    <property type="project" value="UniProtKB-KW"/>
</dbReference>
<evidence type="ECO:0000256" key="6">
    <source>
        <dbReference type="ARBA" id="ARBA00023136"/>
    </source>
</evidence>
<evidence type="ECO:0000259" key="9">
    <source>
        <dbReference type="Pfam" id="PF07779"/>
    </source>
</evidence>
<keyword evidence="5 8" id="KW-1133">Transmembrane helix</keyword>
<dbReference type="Pfam" id="PF07779">
    <property type="entry name" value="Cas1_AcylT"/>
    <property type="match status" value="1"/>
</dbReference>
<evidence type="ECO:0000256" key="2">
    <source>
        <dbReference type="ARBA" id="ARBA00010666"/>
    </source>
</evidence>
<dbReference type="InterPro" id="IPR036514">
    <property type="entry name" value="SGNH_hydro_sf"/>
</dbReference>
<accession>A0A8H3FQ99</accession>
<feature type="transmembrane region" description="Helical" evidence="8">
    <location>
        <begin position="659"/>
        <end position="677"/>
    </location>
</feature>
<protein>
    <recommendedName>
        <fullName evidence="9">Cas1p 10 TM acyl transferase domain-containing protein</fullName>
    </recommendedName>
</protein>
<comment type="subcellular location">
    <subcellularLocation>
        <location evidence="1">Membrane</location>
        <topology evidence="1">Multi-pass membrane protein</topology>
    </subcellularLocation>
</comment>
<keyword evidence="3" id="KW-0808">Transferase</keyword>
<keyword evidence="4 8" id="KW-0812">Transmembrane</keyword>
<feature type="domain" description="Cas1p 10 TM acyl transferase" evidence="9">
    <location>
        <begin position="295"/>
        <end position="766"/>
    </location>
</feature>
<dbReference type="GO" id="GO:0005975">
    <property type="term" value="P:carbohydrate metabolic process"/>
    <property type="evidence" value="ECO:0007669"/>
    <property type="project" value="UniProtKB-ARBA"/>
</dbReference>
<feature type="transmembrane region" description="Helical" evidence="8">
    <location>
        <begin position="448"/>
        <end position="472"/>
    </location>
</feature>
<evidence type="ECO:0000256" key="8">
    <source>
        <dbReference type="SAM" id="Phobius"/>
    </source>
</evidence>
<dbReference type="PANTHER" id="PTHR13533">
    <property type="entry name" value="N-ACETYLNEURAMINATE 9-O-ACETYLTRANSFERASE"/>
    <property type="match status" value="1"/>
</dbReference>
<evidence type="ECO:0000313" key="11">
    <source>
        <dbReference type="Proteomes" id="UP000664534"/>
    </source>
</evidence>
<reference evidence="10" key="1">
    <citation type="submission" date="2021-03" db="EMBL/GenBank/DDBJ databases">
        <authorList>
            <person name="Tagirdzhanova G."/>
        </authorList>
    </citation>
    <scope>NUCLEOTIDE SEQUENCE</scope>
</reference>
<keyword evidence="11" id="KW-1185">Reference proteome</keyword>
<dbReference type="CDD" id="cd00229">
    <property type="entry name" value="SGNH_hydrolase"/>
    <property type="match status" value="1"/>
</dbReference>
<feature type="transmembrane region" description="Helical" evidence="8">
    <location>
        <begin position="343"/>
        <end position="360"/>
    </location>
</feature>
<evidence type="ECO:0000256" key="3">
    <source>
        <dbReference type="ARBA" id="ARBA00022679"/>
    </source>
</evidence>
<dbReference type="InterPro" id="IPR012419">
    <property type="entry name" value="Cas1_AcylTrans_dom"/>
</dbReference>
<evidence type="ECO:0000256" key="4">
    <source>
        <dbReference type="ARBA" id="ARBA00022692"/>
    </source>
</evidence>
<evidence type="ECO:0000256" key="5">
    <source>
        <dbReference type="ARBA" id="ARBA00022989"/>
    </source>
</evidence>
<keyword evidence="6 8" id="KW-0472">Membrane</keyword>
<comment type="caution">
    <text evidence="10">The sequence shown here is derived from an EMBL/GenBank/DDBJ whole genome shotgun (WGS) entry which is preliminary data.</text>
</comment>
<dbReference type="OrthoDB" id="1932925at2759"/>
<feature type="transmembrane region" description="Helical" evidence="8">
    <location>
        <begin position="821"/>
        <end position="839"/>
    </location>
</feature>
<proteinExistence type="inferred from homology"/>
<evidence type="ECO:0000256" key="7">
    <source>
        <dbReference type="ARBA" id="ARBA00023180"/>
    </source>
</evidence>
<dbReference type="EMBL" id="CAJPDT010000050">
    <property type="protein sequence ID" value="CAF9928669.1"/>
    <property type="molecule type" value="Genomic_DNA"/>
</dbReference>
<organism evidence="10 11">
    <name type="scientific">Imshaugia aleurites</name>
    <dbReference type="NCBI Taxonomy" id="172621"/>
    <lineage>
        <taxon>Eukaryota</taxon>
        <taxon>Fungi</taxon>
        <taxon>Dikarya</taxon>
        <taxon>Ascomycota</taxon>
        <taxon>Pezizomycotina</taxon>
        <taxon>Lecanoromycetes</taxon>
        <taxon>OSLEUM clade</taxon>
        <taxon>Lecanoromycetidae</taxon>
        <taxon>Lecanorales</taxon>
        <taxon>Lecanorineae</taxon>
        <taxon>Parmeliaceae</taxon>
        <taxon>Imshaugia</taxon>
    </lineage>
</organism>
<evidence type="ECO:0000313" key="10">
    <source>
        <dbReference type="EMBL" id="CAF9928669.1"/>
    </source>
</evidence>
<dbReference type="PANTHER" id="PTHR13533:SF1">
    <property type="entry name" value="N-ACETYLNEURAMINATE 9-O-ACETYLTRANSFERASE"/>
    <property type="match status" value="1"/>
</dbReference>
<evidence type="ECO:0000256" key="1">
    <source>
        <dbReference type="ARBA" id="ARBA00004141"/>
    </source>
</evidence>
<feature type="transmembrane region" description="Helical" evidence="8">
    <location>
        <begin position="627"/>
        <end position="647"/>
    </location>
</feature>
<comment type="similarity">
    <text evidence="2">Belongs to the PC-esterase family. CASD1 subfamily.</text>
</comment>
<dbReference type="AlphaFoldDB" id="A0A8H3FQ99"/>
<dbReference type="Gene3D" id="3.40.50.1110">
    <property type="entry name" value="SGNH hydrolase"/>
    <property type="match status" value="1"/>
</dbReference>